<organism evidence="1 2">
    <name type="scientific">Apiospora hydei</name>
    <dbReference type="NCBI Taxonomy" id="1337664"/>
    <lineage>
        <taxon>Eukaryota</taxon>
        <taxon>Fungi</taxon>
        <taxon>Dikarya</taxon>
        <taxon>Ascomycota</taxon>
        <taxon>Pezizomycotina</taxon>
        <taxon>Sordariomycetes</taxon>
        <taxon>Xylariomycetidae</taxon>
        <taxon>Amphisphaeriales</taxon>
        <taxon>Apiosporaceae</taxon>
        <taxon>Apiospora</taxon>
    </lineage>
</organism>
<comment type="caution">
    <text evidence="1">The sequence shown here is derived from an EMBL/GenBank/DDBJ whole genome shotgun (WGS) entry which is preliminary data.</text>
</comment>
<protein>
    <submittedName>
        <fullName evidence="1">Uncharacterized protein</fullName>
    </submittedName>
</protein>
<proteinExistence type="predicted"/>
<gene>
    <name evidence="1" type="ORF">PG997_007332</name>
</gene>
<dbReference type="RefSeq" id="XP_066666989.1">
    <property type="nucleotide sequence ID" value="XM_066811647.1"/>
</dbReference>
<sequence length="185" mass="21119">MAETTPLLQEPLLQEKVLCGVESCSEPATRTFSKNKFEARLCAYHQRFIYDLPFMHRCQYSRRLVREEIMPCSVFWFVPTNPPLPEMNSLLKDDYDAGNGAWRATNANDGAACCENRATRMLFVGKDMKHCKVYLLCLSHHARARGQVCGYDEVPLKWDEVSIIPTSSSRPLDWELSLAHQASVC</sequence>
<name>A0ABR1W7Q5_9PEZI</name>
<dbReference type="Proteomes" id="UP001433268">
    <property type="component" value="Unassembled WGS sequence"/>
</dbReference>
<reference evidence="1 2" key="1">
    <citation type="submission" date="2023-01" db="EMBL/GenBank/DDBJ databases">
        <title>Analysis of 21 Apiospora genomes using comparative genomics revels a genus with tremendous synthesis potential of carbohydrate active enzymes and secondary metabolites.</title>
        <authorList>
            <person name="Sorensen T."/>
        </authorList>
    </citation>
    <scope>NUCLEOTIDE SEQUENCE [LARGE SCALE GENOMIC DNA]</scope>
    <source>
        <strain evidence="1 2">CBS 114990</strain>
    </source>
</reference>
<accession>A0ABR1W7Q5</accession>
<keyword evidence="2" id="KW-1185">Reference proteome</keyword>
<evidence type="ECO:0000313" key="2">
    <source>
        <dbReference type="Proteomes" id="UP001433268"/>
    </source>
</evidence>
<dbReference type="GeneID" id="92044707"/>
<dbReference type="EMBL" id="JAQQWN010000006">
    <property type="protein sequence ID" value="KAK8079514.1"/>
    <property type="molecule type" value="Genomic_DNA"/>
</dbReference>
<evidence type="ECO:0000313" key="1">
    <source>
        <dbReference type="EMBL" id="KAK8079514.1"/>
    </source>
</evidence>